<dbReference type="InterPro" id="IPR036412">
    <property type="entry name" value="HAD-like_sf"/>
</dbReference>
<name>A0A934IS35_9HYPH</name>
<keyword evidence="2" id="KW-1185">Reference proteome</keyword>
<dbReference type="RefSeq" id="WP_198883512.1">
    <property type="nucleotide sequence ID" value="NZ_JAEKJA010000018.1"/>
</dbReference>
<dbReference type="AlphaFoldDB" id="A0A934IS35"/>
<dbReference type="InterPro" id="IPR006357">
    <property type="entry name" value="HAD-SF_hydro_IIA"/>
</dbReference>
<dbReference type="PANTHER" id="PTHR19288:SF46">
    <property type="entry name" value="HALOACID DEHALOGENASE-LIKE HYDROLASE DOMAIN-CONTAINING PROTEIN 2"/>
    <property type="match status" value="1"/>
</dbReference>
<evidence type="ECO:0000313" key="2">
    <source>
        <dbReference type="Proteomes" id="UP000609531"/>
    </source>
</evidence>
<dbReference type="NCBIfam" id="TIGR01460">
    <property type="entry name" value="HAD-SF-IIA"/>
    <property type="match status" value="1"/>
</dbReference>
<gene>
    <name evidence="1" type="ORF">JCR33_18025</name>
</gene>
<dbReference type="Pfam" id="PF13242">
    <property type="entry name" value="Hydrolase_like"/>
    <property type="match status" value="1"/>
</dbReference>
<keyword evidence="1" id="KW-0378">Hydrolase</keyword>
<dbReference type="Proteomes" id="UP000609531">
    <property type="component" value="Unassembled WGS sequence"/>
</dbReference>
<dbReference type="SUPFAM" id="SSF56784">
    <property type="entry name" value="HAD-like"/>
    <property type="match status" value="1"/>
</dbReference>
<dbReference type="Pfam" id="PF13344">
    <property type="entry name" value="Hydrolase_6"/>
    <property type="match status" value="1"/>
</dbReference>
<dbReference type="PANTHER" id="PTHR19288">
    <property type="entry name" value="4-NITROPHENYLPHOSPHATASE-RELATED"/>
    <property type="match status" value="1"/>
</dbReference>
<dbReference type="GO" id="GO:0005737">
    <property type="term" value="C:cytoplasm"/>
    <property type="evidence" value="ECO:0007669"/>
    <property type="project" value="TreeGrafter"/>
</dbReference>
<evidence type="ECO:0000313" key="1">
    <source>
        <dbReference type="EMBL" id="MBJ3777608.1"/>
    </source>
</evidence>
<reference evidence="1" key="1">
    <citation type="submission" date="2020-12" db="EMBL/GenBank/DDBJ databases">
        <title>Bacterial taxonomy.</title>
        <authorList>
            <person name="Pan X."/>
        </authorList>
    </citation>
    <scope>NUCLEOTIDE SEQUENCE</scope>
    <source>
        <strain evidence="1">B2012</strain>
    </source>
</reference>
<dbReference type="InterPro" id="IPR023214">
    <property type="entry name" value="HAD_sf"/>
</dbReference>
<comment type="caution">
    <text evidence="1">The sequence shown here is derived from an EMBL/GenBank/DDBJ whole genome shotgun (WGS) entry which is preliminary data.</text>
</comment>
<accession>A0A934IS35</accession>
<proteinExistence type="predicted"/>
<dbReference type="Gene3D" id="3.40.50.1000">
    <property type="entry name" value="HAD superfamily/HAD-like"/>
    <property type="match status" value="2"/>
</dbReference>
<dbReference type="EMBL" id="JAEKJA010000018">
    <property type="protein sequence ID" value="MBJ3777608.1"/>
    <property type="molecule type" value="Genomic_DNA"/>
</dbReference>
<sequence>MTLPPIEAIIADLDGVVFRGAAPIASAVDAFAAWRAAGIPYAFVSNNSTKSPAEMAAKLTAMGVPATEEQVVTSSTGTMRALREGWPRGGKAVVLGAPSLEQAVEAAGFVLTEDADADCVVVGLDRDLTYRRLDRAVAAVLAGAAFIGTNADRLIPESGHFAPGAGAMIAAVAAATGVTPRIIGKPGPDLIEEAIVRLGVARDRVIMIGDQVATDIAAARAAGVFAVLVETGVANPLPHVPEPDLTLADLTSLRPPLAA</sequence>
<dbReference type="GO" id="GO:0016791">
    <property type="term" value="F:phosphatase activity"/>
    <property type="evidence" value="ECO:0007669"/>
    <property type="project" value="TreeGrafter"/>
</dbReference>
<protein>
    <submittedName>
        <fullName evidence="1">HAD-IIA family hydrolase</fullName>
    </submittedName>
</protein>
<organism evidence="1 2">
    <name type="scientific">Acuticoccus mangrovi</name>
    <dbReference type="NCBI Taxonomy" id="2796142"/>
    <lineage>
        <taxon>Bacteria</taxon>
        <taxon>Pseudomonadati</taxon>
        <taxon>Pseudomonadota</taxon>
        <taxon>Alphaproteobacteria</taxon>
        <taxon>Hyphomicrobiales</taxon>
        <taxon>Amorphaceae</taxon>
        <taxon>Acuticoccus</taxon>
    </lineage>
</organism>